<protein>
    <submittedName>
        <fullName evidence="8">DNA/RNA helicase, superfamily II, SNF2 family</fullName>
    </submittedName>
</protein>
<dbReference type="GO" id="GO:0005524">
    <property type="term" value="F:ATP binding"/>
    <property type="evidence" value="ECO:0007669"/>
    <property type="project" value="UniProtKB-KW"/>
</dbReference>
<reference evidence="8 9" key="1">
    <citation type="submission" date="2012-06" db="EMBL/GenBank/DDBJ databases">
        <title>Finished chromosome of genome of Microcoleus sp. PCC 7113.</title>
        <authorList>
            <consortium name="US DOE Joint Genome Institute"/>
            <person name="Gugger M."/>
            <person name="Coursin T."/>
            <person name="Rippka R."/>
            <person name="Tandeau De Marsac N."/>
            <person name="Huntemann M."/>
            <person name="Wei C.-L."/>
            <person name="Han J."/>
            <person name="Detter J.C."/>
            <person name="Han C."/>
            <person name="Tapia R."/>
            <person name="Chen A."/>
            <person name="Kyrpides N."/>
            <person name="Mavromatis K."/>
            <person name="Markowitz V."/>
            <person name="Szeto E."/>
            <person name="Ivanova N."/>
            <person name="Pagani I."/>
            <person name="Pati A."/>
            <person name="Goodwin L."/>
            <person name="Nordberg H.P."/>
            <person name="Cantor M.N."/>
            <person name="Hua S.X."/>
            <person name="Woyke T."/>
            <person name="Kerfeld C.A."/>
        </authorList>
    </citation>
    <scope>NUCLEOTIDE SEQUENCE [LARGE SCALE GENOMIC DNA]</scope>
    <source>
        <strain evidence="8 9">PCC 7113</strain>
    </source>
</reference>
<feature type="domain" description="Helicase ATP-binding" evidence="6">
    <location>
        <begin position="120"/>
        <end position="307"/>
    </location>
</feature>
<dbReference type="InterPro" id="IPR057342">
    <property type="entry name" value="DEXDc_RapA"/>
</dbReference>
<evidence type="ECO:0000256" key="1">
    <source>
        <dbReference type="ARBA" id="ARBA00022741"/>
    </source>
</evidence>
<evidence type="ECO:0000259" key="6">
    <source>
        <dbReference type="PROSITE" id="PS51192"/>
    </source>
</evidence>
<feature type="compositionally biased region" description="Polar residues" evidence="5">
    <location>
        <begin position="27"/>
        <end position="38"/>
    </location>
</feature>
<dbReference type="KEGG" id="mic:Mic7113_6302"/>
<dbReference type="PROSITE" id="PS51194">
    <property type="entry name" value="HELICASE_CTER"/>
    <property type="match status" value="1"/>
</dbReference>
<proteinExistence type="predicted"/>
<dbReference type="SMART" id="SM00490">
    <property type="entry name" value="HELICc"/>
    <property type="match status" value="1"/>
</dbReference>
<dbReference type="AlphaFoldDB" id="K9WQ11"/>
<dbReference type="Pfam" id="PF00271">
    <property type="entry name" value="Helicase_C"/>
    <property type="match status" value="1"/>
</dbReference>
<dbReference type="InterPro" id="IPR027417">
    <property type="entry name" value="P-loop_NTPase"/>
</dbReference>
<evidence type="ECO:0000256" key="5">
    <source>
        <dbReference type="SAM" id="MobiDB-lite"/>
    </source>
</evidence>
<name>K9WQ11_9CYAN</name>
<keyword evidence="9" id="KW-1185">Reference proteome</keyword>
<accession>K9WQ11</accession>
<evidence type="ECO:0000313" key="8">
    <source>
        <dbReference type="EMBL" id="AFZ21891.1"/>
    </source>
</evidence>
<dbReference type="InterPro" id="IPR001650">
    <property type="entry name" value="Helicase_C-like"/>
</dbReference>
<evidence type="ECO:0000313" key="9">
    <source>
        <dbReference type="Proteomes" id="UP000010471"/>
    </source>
</evidence>
<dbReference type="RefSeq" id="WP_015186019.1">
    <property type="nucleotide sequence ID" value="NC_019738.1"/>
</dbReference>
<dbReference type="CDD" id="cd18011">
    <property type="entry name" value="DEXDc_RapA"/>
    <property type="match status" value="1"/>
</dbReference>
<dbReference type="PATRIC" id="fig|1173027.3.peg.6977"/>
<dbReference type="HOGENOM" id="CLU_010825_0_0_3"/>
<evidence type="ECO:0000256" key="4">
    <source>
        <dbReference type="ARBA" id="ARBA00022840"/>
    </source>
</evidence>
<dbReference type="InterPro" id="IPR014001">
    <property type="entry name" value="Helicase_ATP-bd"/>
</dbReference>
<keyword evidence="4" id="KW-0067">ATP-binding</keyword>
<dbReference type="EMBL" id="CP003630">
    <property type="protein sequence ID" value="AFZ21891.1"/>
    <property type="molecule type" value="Genomic_DNA"/>
</dbReference>
<gene>
    <name evidence="8" type="ORF">Mic7113_6302</name>
</gene>
<evidence type="ECO:0000259" key="7">
    <source>
        <dbReference type="PROSITE" id="PS51194"/>
    </source>
</evidence>
<dbReference type="PANTHER" id="PTHR45766">
    <property type="entry name" value="DNA ANNEALING HELICASE AND ENDONUCLEASE ZRANB3 FAMILY MEMBER"/>
    <property type="match status" value="1"/>
</dbReference>
<dbReference type="Gene3D" id="3.40.50.300">
    <property type="entry name" value="P-loop containing nucleotide triphosphate hydrolases"/>
    <property type="match status" value="1"/>
</dbReference>
<dbReference type="PANTHER" id="PTHR45766:SF6">
    <property type="entry name" value="SWI_SNF-RELATED MATRIX-ASSOCIATED ACTIN-DEPENDENT REGULATOR OF CHROMATIN SUBFAMILY A-LIKE PROTEIN 1"/>
    <property type="match status" value="1"/>
</dbReference>
<dbReference type="SMART" id="SM00487">
    <property type="entry name" value="DEXDc"/>
    <property type="match status" value="1"/>
</dbReference>
<organism evidence="8 9">
    <name type="scientific">Allocoleopsis franciscana PCC 7113</name>
    <dbReference type="NCBI Taxonomy" id="1173027"/>
    <lineage>
        <taxon>Bacteria</taxon>
        <taxon>Bacillati</taxon>
        <taxon>Cyanobacteriota</taxon>
        <taxon>Cyanophyceae</taxon>
        <taxon>Coleofasciculales</taxon>
        <taxon>Coleofasciculaceae</taxon>
        <taxon>Allocoleopsis</taxon>
        <taxon>Allocoleopsis franciscana</taxon>
    </lineage>
</organism>
<keyword evidence="3 8" id="KW-0347">Helicase</keyword>
<evidence type="ECO:0000256" key="3">
    <source>
        <dbReference type="ARBA" id="ARBA00022806"/>
    </source>
</evidence>
<dbReference type="STRING" id="1173027.Mic7113_6302"/>
<dbReference type="Proteomes" id="UP000010471">
    <property type="component" value="Chromosome"/>
</dbReference>
<dbReference type="CDD" id="cd18793">
    <property type="entry name" value="SF2_C_SNF"/>
    <property type="match status" value="1"/>
</dbReference>
<dbReference type="GO" id="GO:0016787">
    <property type="term" value="F:hydrolase activity"/>
    <property type="evidence" value="ECO:0007669"/>
    <property type="project" value="UniProtKB-KW"/>
</dbReference>
<keyword evidence="2" id="KW-0378">Hydrolase</keyword>
<dbReference type="OrthoDB" id="9814088at2"/>
<evidence type="ECO:0000256" key="2">
    <source>
        <dbReference type="ARBA" id="ARBA00022801"/>
    </source>
</evidence>
<dbReference type="InterPro" id="IPR038718">
    <property type="entry name" value="SNF2-like_sf"/>
</dbReference>
<keyword evidence="1" id="KW-0547">Nucleotide-binding</keyword>
<dbReference type="eggNOG" id="COG0553">
    <property type="taxonomic scope" value="Bacteria"/>
</dbReference>
<feature type="region of interest" description="Disordered" evidence="5">
    <location>
        <begin position="19"/>
        <end position="38"/>
    </location>
</feature>
<feature type="domain" description="Helicase C-terminal" evidence="7">
    <location>
        <begin position="527"/>
        <end position="681"/>
    </location>
</feature>
<dbReference type="GO" id="GO:0004386">
    <property type="term" value="F:helicase activity"/>
    <property type="evidence" value="ECO:0007669"/>
    <property type="project" value="UniProtKB-KW"/>
</dbReference>
<dbReference type="InterPro" id="IPR000330">
    <property type="entry name" value="SNF2_N"/>
</dbReference>
<dbReference type="Gene3D" id="3.40.50.10810">
    <property type="entry name" value="Tandem AAA-ATPase domain"/>
    <property type="match status" value="1"/>
</dbReference>
<dbReference type="Pfam" id="PF00176">
    <property type="entry name" value="SNF2-rel_dom"/>
    <property type="match status" value="1"/>
</dbReference>
<dbReference type="PROSITE" id="PS51192">
    <property type="entry name" value="HELICASE_ATP_BIND_1"/>
    <property type="match status" value="1"/>
</dbReference>
<dbReference type="InterPro" id="IPR049730">
    <property type="entry name" value="SNF2/RAD54-like_C"/>
</dbReference>
<sequence>MDKETKDWNPNIAGQEVRLKANPGQRGMTTGKNRQSGSQLLVQVQFSPNEKSYKPYNLLELCGEPEGIPDLLKQGRFSGSNDLRKIITFEKLRGHLTNIFYSMESSNTDFYPHQFKPVLKFIESPVGRLLIADEVGLGKTIEAMYVWKELQARADARRLLIICPSILCAKWQKELLNGFNISAEITNAQGLLQKIRGLLETRSQNSFTCIVSLEGLRPSANWEDENVKGARAELARLLDKNTATDELGIFDLTIIDEAHYLRNPATANHRIGRLMRDASRHLLLLTATPIQIHNSNLYQLLRLISPEDFFNESIFQEMLEANAPIVRALRLTWRNPPDFAGTQREVDKALQSEYFFKNPTLHQIKKDLAAPEKIDNEARVRLGYKLENLSLIGQYITRNRKRDVISNRVERAPQTLVVHFSPLERQIYDYVTCQIRKQTQGQKGISLFRIITRQRQMASCMVAALQAWSQKGILNEFIQEDELFWEDFGVSAQLSTDSEEKPDWDIPALLFPEGKLNYAQLEKEDTKYKKLVEFIRQELKKNPTEKFVLFAYFRGTLHYLQRRLEVDKISTCMILGNMDDKQAVLNEFETGTASVLLSSEVGSEGIDLQFCRFLINYDLPWNPMRVEQRIGRLDRLGQKAERISIVNFSLVDTVEERILERLYERINVFTESIGDLENILGEMTEQLLIELFEPNLSVTDRIRRAEETAMAIIKQRAEQDRLETEAINLLAFSDRILGEITKSRDQGRWLHPEELHSFVEDYFARYHPGTTIESVPNKPQVFNIRLAEDAKVELQMFLSKHQCSTPTRLHASSTSVTCFFNPKVAGTMGKRNELLDPTHPLIQWIRYRYETAAPKFHEVSACQLESRDIQHHNIDIATGLYVYVIHRWSFTGLRTENQIASKVARCADGRMLSDERSESLVSLTARKGKPKPNAVNLLGDMERILAAYNDCDEYLEDAFNRAAEDFEVENKNRCDVQQRSAEDYANRRQSELKERIERFRFESKLQMIPATEGLLNKVNRELDIKLRAIAQRRDISLDQVQLAAGVIFVE</sequence>
<dbReference type="SUPFAM" id="SSF52540">
    <property type="entry name" value="P-loop containing nucleoside triphosphate hydrolases"/>
    <property type="match status" value="2"/>
</dbReference>